<organism evidence="1 2">
    <name type="scientific">Peronosclerospora sorghi</name>
    <dbReference type="NCBI Taxonomy" id="230839"/>
    <lineage>
        <taxon>Eukaryota</taxon>
        <taxon>Sar</taxon>
        <taxon>Stramenopiles</taxon>
        <taxon>Oomycota</taxon>
        <taxon>Peronosporomycetes</taxon>
        <taxon>Peronosporales</taxon>
        <taxon>Peronosporaceae</taxon>
        <taxon>Peronosclerospora</taxon>
    </lineage>
</organism>
<evidence type="ECO:0000313" key="1">
    <source>
        <dbReference type="EMBL" id="KAI9907130.1"/>
    </source>
</evidence>
<accession>A0ACC0VME4</accession>
<protein>
    <submittedName>
        <fullName evidence="1">Uncharacterized protein</fullName>
    </submittedName>
</protein>
<evidence type="ECO:0000313" key="2">
    <source>
        <dbReference type="Proteomes" id="UP001163321"/>
    </source>
</evidence>
<sequence>MDDMSADGPERSTSYYTHQSCKGCAPLHPPTLKVQFHTELSQFIESLHIRNYPDVVTSGFEIFASGSQNSRTRRRHVKDRRLHSGFIMEREKHQAKRSGNHFGDGPSPKKAKVSDLYDVSVIKNQKGDRSYYRERFYAWQKHKGRDDPSQSLQVKHNSWTSIVKLENQGSMDSILGKSKVVILIWLCLVRRFIASALKATKSAWFLAKKKPVHIVIVDTATCQETKRKN</sequence>
<dbReference type="EMBL" id="CM047587">
    <property type="protein sequence ID" value="KAI9907130.1"/>
    <property type="molecule type" value="Genomic_DNA"/>
</dbReference>
<name>A0ACC0VME4_9STRA</name>
<reference evidence="1 2" key="1">
    <citation type="journal article" date="2022" name="bioRxiv">
        <title>The genome of the oomycete Peronosclerospora sorghi, a cosmopolitan pathogen of maize and sorghum, is inflated with dispersed pseudogenes.</title>
        <authorList>
            <person name="Fletcher K."/>
            <person name="Martin F."/>
            <person name="Isakeit T."/>
            <person name="Cavanaugh K."/>
            <person name="Magill C."/>
            <person name="Michelmore R."/>
        </authorList>
    </citation>
    <scope>NUCLEOTIDE SEQUENCE [LARGE SCALE GENOMIC DNA]</scope>
    <source>
        <strain evidence="1">P6</strain>
    </source>
</reference>
<keyword evidence="2" id="KW-1185">Reference proteome</keyword>
<comment type="caution">
    <text evidence="1">The sequence shown here is derived from an EMBL/GenBank/DDBJ whole genome shotgun (WGS) entry which is preliminary data.</text>
</comment>
<gene>
    <name evidence="1" type="ORF">PsorP6_004223</name>
</gene>
<proteinExistence type="predicted"/>
<dbReference type="Proteomes" id="UP001163321">
    <property type="component" value="Chromosome 8"/>
</dbReference>